<dbReference type="AlphaFoldDB" id="A0A0A9G4F4"/>
<dbReference type="EMBL" id="GBRH01178504">
    <property type="protein sequence ID" value="JAE19392.1"/>
    <property type="molecule type" value="Transcribed_RNA"/>
</dbReference>
<accession>A0A0A9G4F4</accession>
<reference evidence="1" key="1">
    <citation type="submission" date="2014-09" db="EMBL/GenBank/DDBJ databases">
        <authorList>
            <person name="Magalhaes I.L.F."/>
            <person name="Oliveira U."/>
            <person name="Santos F.R."/>
            <person name="Vidigal T.H.D.A."/>
            <person name="Brescovit A.D."/>
            <person name="Santos A.J."/>
        </authorList>
    </citation>
    <scope>NUCLEOTIDE SEQUENCE</scope>
    <source>
        <tissue evidence="1">Shoot tissue taken approximately 20 cm above the soil surface</tissue>
    </source>
</reference>
<sequence length="57" mass="6787">MHPKNRCSDRLCFECGLLHWEIAIIRSESCLDHKKKTDISLVHILIFDRIMDRSFSK</sequence>
<protein>
    <submittedName>
        <fullName evidence="1">Uncharacterized protein</fullName>
    </submittedName>
</protein>
<organism evidence="1">
    <name type="scientific">Arundo donax</name>
    <name type="common">Giant reed</name>
    <name type="synonym">Donax arundinaceus</name>
    <dbReference type="NCBI Taxonomy" id="35708"/>
    <lineage>
        <taxon>Eukaryota</taxon>
        <taxon>Viridiplantae</taxon>
        <taxon>Streptophyta</taxon>
        <taxon>Embryophyta</taxon>
        <taxon>Tracheophyta</taxon>
        <taxon>Spermatophyta</taxon>
        <taxon>Magnoliopsida</taxon>
        <taxon>Liliopsida</taxon>
        <taxon>Poales</taxon>
        <taxon>Poaceae</taxon>
        <taxon>PACMAD clade</taxon>
        <taxon>Arundinoideae</taxon>
        <taxon>Arundineae</taxon>
        <taxon>Arundo</taxon>
    </lineage>
</organism>
<name>A0A0A9G4F4_ARUDO</name>
<evidence type="ECO:0000313" key="1">
    <source>
        <dbReference type="EMBL" id="JAE19392.1"/>
    </source>
</evidence>
<proteinExistence type="predicted"/>
<reference evidence="1" key="2">
    <citation type="journal article" date="2015" name="Data Brief">
        <title>Shoot transcriptome of the giant reed, Arundo donax.</title>
        <authorList>
            <person name="Barrero R.A."/>
            <person name="Guerrero F.D."/>
            <person name="Moolhuijzen P."/>
            <person name="Goolsby J.A."/>
            <person name="Tidwell J."/>
            <person name="Bellgard S.E."/>
            <person name="Bellgard M.I."/>
        </authorList>
    </citation>
    <scope>NUCLEOTIDE SEQUENCE</scope>
    <source>
        <tissue evidence="1">Shoot tissue taken approximately 20 cm above the soil surface</tissue>
    </source>
</reference>